<evidence type="ECO:0000256" key="1">
    <source>
        <dbReference type="ARBA" id="ARBA00001974"/>
    </source>
</evidence>
<evidence type="ECO:0000256" key="2">
    <source>
        <dbReference type="ARBA" id="ARBA00022630"/>
    </source>
</evidence>
<keyword evidence="2" id="KW-0285">Flavoprotein</keyword>
<dbReference type="PANTHER" id="PTHR43004">
    <property type="entry name" value="TRK SYSTEM POTASSIUM UPTAKE PROTEIN"/>
    <property type="match status" value="1"/>
</dbReference>
<accession>A0AB39T933</accession>
<feature type="domain" description="FAD-binding" evidence="4">
    <location>
        <begin position="9"/>
        <end position="350"/>
    </location>
</feature>
<keyword evidence="3" id="KW-0274">FAD</keyword>
<proteinExistence type="predicted"/>
<dbReference type="SUPFAM" id="SSF51905">
    <property type="entry name" value="FAD/NAD(P)-binding domain"/>
    <property type="match status" value="1"/>
</dbReference>
<dbReference type="Pfam" id="PF21274">
    <property type="entry name" value="Rng_hyd_C"/>
    <property type="match status" value="1"/>
</dbReference>
<dbReference type="Pfam" id="PF01494">
    <property type="entry name" value="FAD_binding_3"/>
    <property type="match status" value="1"/>
</dbReference>
<protein>
    <submittedName>
        <fullName evidence="5">FAD-dependent oxidoreductase</fullName>
    </submittedName>
</protein>
<evidence type="ECO:0000259" key="4">
    <source>
        <dbReference type="Pfam" id="PF01494"/>
    </source>
</evidence>
<dbReference type="Gene3D" id="3.40.30.120">
    <property type="match status" value="1"/>
</dbReference>
<dbReference type="InterPro" id="IPR050641">
    <property type="entry name" value="RIFMO-like"/>
</dbReference>
<name>A0AB39T933_9ACTN</name>
<evidence type="ECO:0000256" key="3">
    <source>
        <dbReference type="ARBA" id="ARBA00022827"/>
    </source>
</evidence>
<gene>
    <name evidence="5" type="ORF">AB2U05_00025</name>
</gene>
<comment type="cofactor">
    <cofactor evidence="1">
        <name>FAD</name>
        <dbReference type="ChEBI" id="CHEBI:57692"/>
    </cofactor>
</comment>
<reference evidence="5" key="1">
    <citation type="submission" date="2024-07" db="EMBL/GenBank/DDBJ databases">
        <authorList>
            <person name="Yu S.T."/>
        </authorList>
    </citation>
    <scope>NUCLEOTIDE SEQUENCE</scope>
    <source>
        <strain evidence="5">Y1</strain>
    </source>
</reference>
<dbReference type="PRINTS" id="PR00420">
    <property type="entry name" value="RNGMNOXGNASE"/>
</dbReference>
<dbReference type="PANTHER" id="PTHR43004:SF19">
    <property type="entry name" value="BINDING MONOOXYGENASE, PUTATIVE (JCVI)-RELATED"/>
    <property type="match status" value="1"/>
</dbReference>
<dbReference type="InterPro" id="IPR036188">
    <property type="entry name" value="FAD/NAD-bd_sf"/>
</dbReference>
<sequence>MLVDTPAHTDVLIVGAGPTGLALAIDLARRGTDALLVERAPALSPGSRGKGLQPRTLEVLEDLGALEAVRAHAAPYPPLQLWNGGRPQREQRMFDAIKPTQAQPYTQPLMLPQWRTQQVLHERLRALGGRVAFGHELTALTQDEHGVSAEFTGGHRVRARYLVAADGGRSTVRTLLGIGMSGQDVDPQPMVVADLRINGLDREHWHVFPPTDDQAGGATLALCPLPGGQDFQLLARHRGTDEIDLTLEGLRAAVTARTHLHADQIEAVHWASTFKARTALADRFRDRRVLLAGDAAHLHSPAGGQGLNTSIQDAYNLGWKLDAVLTGTAHTSLLDTYEQERRPNAAAMLELTTAVHHGKARRGRATAQLDLGYRQSPLSVETRPDLPEDALHAGDRAPDGHHAGTRLFHTLHGPHWTLLTVNTDTELPDAACPVLRIPTHQAYGTGVFLIRPDGYIGWAGHTTHGLTTYATRHGAPIG</sequence>
<dbReference type="GO" id="GO:0016709">
    <property type="term" value="F:oxidoreductase activity, acting on paired donors, with incorporation or reduction of molecular oxygen, NAD(P)H as one donor, and incorporation of one atom of oxygen"/>
    <property type="evidence" value="ECO:0007669"/>
    <property type="project" value="UniProtKB-ARBA"/>
</dbReference>
<dbReference type="EMBL" id="CP163445">
    <property type="protein sequence ID" value="XDQ76977.1"/>
    <property type="molecule type" value="Genomic_DNA"/>
</dbReference>
<dbReference type="RefSeq" id="WP_369181997.1">
    <property type="nucleotide sequence ID" value="NZ_CP163445.1"/>
</dbReference>
<dbReference type="AlphaFoldDB" id="A0AB39T933"/>
<dbReference type="InterPro" id="IPR002938">
    <property type="entry name" value="FAD-bd"/>
</dbReference>
<dbReference type="NCBIfam" id="NF004832">
    <property type="entry name" value="PRK06184.1"/>
    <property type="match status" value="1"/>
</dbReference>
<organism evidence="5">
    <name type="scientific">Streptomyces sp. Y1</name>
    <dbReference type="NCBI Taxonomy" id="3238634"/>
    <lineage>
        <taxon>Bacteria</taxon>
        <taxon>Bacillati</taxon>
        <taxon>Actinomycetota</taxon>
        <taxon>Actinomycetes</taxon>
        <taxon>Kitasatosporales</taxon>
        <taxon>Streptomycetaceae</taxon>
        <taxon>Streptomyces</taxon>
    </lineage>
</organism>
<dbReference type="Gene3D" id="3.30.70.2450">
    <property type="match status" value="1"/>
</dbReference>
<dbReference type="GO" id="GO:0071949">
    <property type="term" value="F:FAD binding"/>
    <property type="evidence" value="ECO:0007669"/>
    <property type="project" value="InterPro"/>
</dbReference>
<evidence type="ECO:0000313" key="5">
    <source>
        <dbReference type="EMBL" id="XDQ76977.1"/>
    </source>
</evidence>
<dbReference type="Gene3D" id="3.50.50.60">
    <property type="entry name" value="FAD/NAD(P)-binding domain"/>
    <property type="match status" value="1"/>
</dbReference>